<evidence type="ECO:0000313" key="3">
    <source>
        <dbReference type="Proteomes" id="UP001301958"/>
    </source>
</evidence>
<dbReference type="Proteomes" id="UP001301958">
    <property type="component" value="Unassembled WGS sequence"/>
</dbReference>
<feature type="compositionally biased region" description="Low complexity" evidence="1">
    <location>
        <begin position="485"/>
        <end position="496"/>
    </location>
</feature>
<reference evidence="2" key="1">
    <citation type="journal article" date="2023" name="Mol. Phylogenet. Evol.">
        <title>Genome-scale phylogeny and comparative genomics of the fungal order Sordariales.</title>
        <authorList>
            <person name="Hensen N."/>
            <person name="Bonometti L."/>
            <person name="Westerberg I."/>
            <person name="Brannstrom I.O."/>
            <person name="Guillou S."/>
            <person name="Cros-Aarteil S."/>
            <person name="Calhoun S."/>
            <person name="Haridas S."/>
            <person name="Kuo A."/>
            <person name="Mondo S."/>
            <person name="Pangilinan J."/>
            <person name="Riley R."/>
            <person name="LaButti K."/>
            <person name="Andreopoulos B."/>
            <person name="Lipzen A."/>
            <person name="Chen C."/>
            <person name="Yan M."/>
            <person name="Daum C."/>
            <person name="Ng V."/>
            <person name="Clum A."/>
            <person name="Steindorff A."/>
            <person name="Ohm R.A."/>
            <person name="Martin F."/>
            <person name="Silar P."/>
            <person name="Natvig D.O."/>
            <person name="Lalanne C."/>
            <person name="Gautier V."/>
            <person name="Ament-Velasquez S.L."/>
            <person name="Kruys A."/>
            <person name="Hutchinson M.I."/>
            <person name="Powell A.J."/>
            <person name="Barry K."/>
            <person name="Miller A.N."/>
            <person name="Grigoriev I.V."/>
            <person name="Debuchy R."/>
            <person name="Gladieux P."/>
            <person name="Hiltunen Thoren M."/>
            <person name="Johannesson H."/>
        </authorList>
    </citation>
    <scope>NUCLEOTIDE SEQUENCE</scope>
    <source>
        <strain evidence="2">CBS 990.96</strain>
    </source>
</reference>
<gene>
    <name evidence="2" type="ORF">QBC38DRAFT_471635</name>
</gene>
<feature type="region of interest" description="Disordered" evidence="1">
    <location>
        <begin position="428"/>
        <end position="542"/>
    </location>
</feature>
<comment type="caution">
    <text evidence="2">The sequence shown here is derived from an EMBL/GenBank/DDBJ whole genome shotgun (WGS) entry which is preliminary data.</text>
</comment>
<evidence type="ECO:0000313" key="2">
    <source>
        <dbReference type="EMBL" id="KAK4229772.1"/>
    </source>
</evidence>
<feature type="compositionally biased region" description="Basic and acidic residues" evidence="1">
    <location>
        <begin position="213"/>
        <end position="229"/>
    </location>
</feature>
<feature type="compositionally biased region" description="Basic and acidic residues" evidence="1">
    <location>
        <begin position="247"/>
        <end position="272"/>
    </location>
</feature>
<keyword evidence="3" id="KW-1185">Reference proteome</keyword>
<feature type="region of interest" description="Disordered" evidence="1">
    <location>
        <begin position="197"/>
        <end position="341"/>
    </location>
</feature>
<name>A0AAN7H3A2_9PEZI</name>
<proteinExistence type="predicted"/>
<feature type="region of interest" description="Disordered" evidence="1">
    <location>
        <begin position="353"/>
        <end position="390"/>
    </location>
</feature>
<feature type="compositionally biased region" description="Low complexity" evidence="1">
    <location>
        <begin position="295"/>
        <end position="310"/>
    </location>
</feature>
<dbReference type="AlphaFoldDB" id="A0AAN7H3A2"/>
<feature type="compositionally biased region" description="Polar residues" evidence="1">
    <location>
        <begin position="71"/>
        <end position="86"/>
    </location>
</feature>
<feature type="compositionally biased region" description="Basic and acidic residues" evidence="1">
    <location>
        <begin position="281"/>
        <end position="294"/>
    </location>
</feature>
<dbReference type="EMBL" id="MU865305">
    <property type="protein sequence ID" value="KAK4229772.1"/>
    <property type="molecule type" value="Genomic_DNA"/>
</dbReference>
<feature type="compositionally biased region" description="Basic and acidic residues" evidence="1">
    <location>
        <begin position="453"/>
        <end position="464"/>
    </location>
</feature>
<feature type="compositionally biased region" description="Low complexity" evidence="1">
    <location>
        <begin position="318"/>
        <end position="341"/>
    </location>
</feature>
<organism evidence="2 3">
    <name type="scientific">Podospora fimiseda</name>
    <dbReference type="NCBI Taxonomy" id="252190"/>
    <lineage>
        <taxon>Eukaryota</taxon>
        <taxon>Fungi</taxon>
        <taxon>Dikarya</taxon>
        <taxon>Ascomycota</taxon>
        <taxon>Pezizomycotina</taxon>
        <taxon>Sordariomycetes</taxon>
        <taxon>Sordariomycetidae</taxon>
        <taxon>Sordariales</taxon>
        <taxon>Podosporaceae</taxon>
        <taxon>Podospora</taxon>
    </lineage>
</organism>
<feature type="compositionally biased region" description="Basic and acidic residues" evidence="1">
    <location>
        <begin position="428"/>
        <end position="437"/>
    </location>
</feature>
<feature type="compositionally biased region" description="Low complexity" evidence="1">
    <location>
        <begin position="365"/>
        <end position="380"/>
    </location>
</feature>
<accession>A0AAN7H3A2</accession>
<reference evidence="2" key="2">
    <citation type="submission" date="2023-05" db="EMBL/GenBank/DDBJ databases">
        <authorList>
            <consortium name="Lawrence Berkeley National Laboratory"/>
            <person name="Steindorff A."/>
            <person name="Hensen N."/>
            <person name="Bonometti L."/>
            <person name="Westerberg I."/>
            <person name="Brannstrom I.O."/>
            <person name="Guillou S."/>
            <person name="Cros-Aarteil S."/>
            <person name="Calhoun S."/>
            <person name="Haridas S."/>
            <person name="Kuo A."/>
            <person name="Mondo S."/>
            <person name="Pangilinan J."/>
            <person name="Riley R."/>
            <person name="Labutti K."/>
            <person name="Andreopoulos B."/>
            <person name="Lipzen A."/>
            <person name="Chen C."/>
            <person name="Yanf M."/>
            <person name="Daum C."/>
            <person name="Ng V."/>
            <person name="Clum A."/>
            <person name="Ohm R."/>
            <person name="Martin F."/>
            <person name="Silar P."/>
            <person name="Natvig D."/>
            <person name="Lalanne C."/>
            <person name="Gautier V."/>
            <person name="Ament-Velasquez S.L."/>
            <person name="Kruys A."/>
            <person name="Hutchinson M.I."/>
            <person name="Powell A.J."/>
            <person name="Barry K."/>
            <person name="Miller A.N."/>
            <person name="Grigoriev I.V."/>
            <person name="Debuchy R."/>
            <person name="Gladieux P."/>
            <person name="Thoren M.H."/>
            <person name="Johannesson H."/>
        </authorList>
    </citation>
    <scope>NUCLEOTIDE SEQUENCE</scope>
    <source>
        <strain evidence="2">CBS 990.96</strain>
    </source>
</reference>
<sequence>MWPRFANNRVALSFLNPYCLSIPYCHLFSTGFQLCSLFTLSNMAENNSSVSVIDTAAAQPVAKKHGKLPIRSTNTGTPRPSAKSHSTLNFSSHPFFSPPNCTKPSASSRRQQQLEFLLRNPSSSFSNSHIRYSSHRKAVRARKNFFIKRQLWKLSRQRSFKMDFIEKIREMQANESSDDEVYTFMSVSESSIASSDFASEASTAVTTPNDSDNETKPVAKAATEKKAVKTSDATESASLPAIVSKSVEPEKSEITKETKKVESPSTQPKDKATIIPSPKAIKSEKKAGKRKFDDTSSATTAEAAKQQPAAKKSKQEGKAAAAAALAQQLENQGPLPEMSSAIPTASAAAALAQQLKNQGPLPEMSSAIPTASAATSSAAPVKKDKPRGRDFQPIVAAMLDDPLGFEDQVFKDTRKPTKALKELRSELAGYHRFEKGPKPPLTMSGALGPTPPERFEAHKSDKFEPCTVNSNRREGSRVNLRPKAGYQGRQQQQRQVYGRKGKRQQQQNHNKYKKGYRFYSDGPDDDDDGDDKISTMSGAIPR</sequence>
<feature type="region of interest" description="Disordered" evidence="1">
    <location>
        <begin position="63"/>
        <end position="86"/>
    </location>
</feature>
<feature type="compositionally biased region" description="Basic and acidic residues" evidence="1">
    <location>
        <begin position="381"/>
        <end position="390"/>
    </location>
</feature>
<evidence type="ECO:0000256" key="1">
    <source>
        <dbReference type="SAM" id="MobiDB-lite"/>
    </source>
</evidence>
<protein>
    <submittedName>
        <fullName evidence="2">Uncharacterized protein</fullName>
    </submittedName>
</protein>